<organism evidence="1 2">
    <name type="scientific">Piloderma croceum (strain F 1598)</name>
    <dbReference type="NCBI Taxonomy" id="765440"/>
    <lineage>
        <taxon>Eukaryota</taxon>
        <taxon>Fungi</taxon>
        <taxon>Dikarya</taxon>
        <taxon>Basidiomycota</taxon>
        <taxon>Agaricomycotina</taxon>
        <taxon>Agaricomycetes</taxon>
        <taxon>Agaricomycetidae</taxon>
        <taxon>Atheliales</taxon>
        <taxon>Atheliaceae</taxon>
        <taxon>Piloderma</taxon>
    </lineage>
</organism>
<proteinExistence type="predicted"/>
<reference evidence="2" key="2">
    <citation type="submission" date="2015-01" db="EMBL/GenBank/DDBJ databases">
        <title>Evolutionary Origins and Diversification of the Mycorrhizal Mutualists.</title>
        <authorList>
            <consortium name="DOE Joint Genome Institute"/>
            <consortium name="Mycorrhizal Genomics Consortium"/>
            <person name="Kohler A."/>
            <person name="Kuo A."/>
            <person name="Nagy L.G."/>
            <person name="Floudas D."/>
            <person name="Copeland A."/>
            <person name="Barry K.W."/>
            <person name="Cichocki N."/>
            <person name="Veneault-Fourrey C."/>
            <person name="LaButti K."/>
            <person name="Lindquist E.A."/>
            <person name="Lipzen A."/>
            <person name="Lundell T."/>
            <person name="Morin E."/>
            <person name="Murat C."/>
            <person name="Riley R."/>
            <person name="Ohm R."/>
            <person name="Sun H."/>
            <person name="Tunlid A."/>
            <person name="Henrissat B."/>
            <person name="Grigoriev I.V."/>
            <person name="Hibbett D.S."/>
            <person name="Martin F."/>
        </authorList>
    </citation>
    <scope>NUCLEOTIDE SEQUENCE [LARGE SCALE GENOMIC DNA]</scope>
    <source>
        <strain evidence="2">F 1598</strain>
    </source>
</reference>
<dbReference type="AlphaFoldDB" id="A0A0C3F1X2"/>
<name>A0A0C3F1X2_PILCF</name>
<sequence length="265" mass="29390">MLEGTNVCPRCGKGLEIKTIKGTHRRNPVGTPYLVISNWVHSAFAYVGTPGGISFGELAVDARNSSFSSVGDHYQQYHPNVTASTTSNGPETLTFPLALEDLIGQLSKMKVKVEQGYWMAEEAEGVNIMLLGVRRTMKDQEPRRLYGKYPDGGMARKRTEHSLESTLASSHAHRELLVSRARDSVDHGTTPPIKRRHRKSIGVFGMWRELPLCTVLAPYITVGEGLFNTISARISTDRRALELPGDDHLALLVLGQGQHIWQIEM</sequence>
<dbReference type="InParanoid" id="A0A0C3F1X2"/>
<evidence type="ECO:0000313" key="1">
    <source>
        <dbReference type="EMBL" id="KIM73971.1"/>
    </source>
</evidence>
<keyword evidence="2" id="KW-1185">Reference proteome</keyword>
<accession>A0A0C3F1X2</accession>
<dbReference type="HOGENOM" id="CLU_1050175_0_0_1"/>
<evidence type="ECO:0000313" key="2">
    <source>
        <dbReference type="Proteomes" id="UP000054166"/>
    </source>
</evidence>
<reference evidence="1 2" key="1">
    <citation type="submission" date="2014-04" db="EMBL/GenBank/DDBJ databases">
        <authorList>
            <consortium name="DOE Joint Genome Institute"/>
            <person name="Kuo A."/>
            <person name="Tarkka M."/>
            <person name="Buscot F."/>
            <person name="Kohler A."/>
            <person name="Nagy L.G."/>
            <person name="Floudas D."/>
            <person name="Copeland A."/>
            <person name="Barry K.W."/>
            <person name="Cichocki N."/>
            <person name="Veneault-Fourrey C."/>
            <person name="LaButti K."/>
            <person name="Lindquist E.A."/>
            <person name="Lipzen A."/>
            <person name="Lundell T."/>
            <person name="Morin E."/>
            <person name="Murat C."/>
            <person name="Sun H."/>
            <person name="Tunlid A."/>
            <person name="Henrissat B."/>
            <person name="Grigoriev I.V."/>
            <person name="Hibbett D.S."/>
            <person name="Martin F."/>
            <person name="Nordberg H.P."/>
            <person name="Cantor M.N."/>
            <person name="Hua S.X."/>
        </authorList>
    </citation>
    <scope>NUCLEOTIDE SEQUENCE [LARGE SCALE GENOMIC DNA]</scope>
    <source>
        <strain evidence="1 2">F 1598</strain>
    </source>
</reference>
<dbReference type="EMBL" id="KN833069">
    <property type="protein sequence ID" value="KIM73971.1"/>
    <property type="molecule type" value="Genomic_DNA"/>
</dbReference>
<protein>
    <submittedName>
        <fullName evidence="1">Uncharacterized protein</fullName>
    </submittedName>
</protein>
<dbReference type="Proteomes" id="UP000054166">
    <property type="component" value="Unassembled WGS sequence"/>
</dbReference>
<gene>
    <name evidence="1" type="ORF">PILCRDRAFT_92804</name>
</gene>